<accession>A0A6V7QY48</accession>
<dbReference type="PANTHER" id="PTHR47990">
    <property type="entry name" value="2-OXOGLUTARATE (2OG) AND FE(II)-DEPENDENT OXYGENASE SUPERFAMILY PROTEIN-RELATED"/>
    <property type="match status" value="1"/>
</dbReference>
<dbReference type="InterPro" id="IPR027443">
    <property type="entry name" value="IPNS-like_sf"/>
</dbReference>
<organism evidence="1">
    <name type="scientific">Ananas comosus var. bracteatus</name>
    <name type="common">red pineapple</name>
    <dbReference type="NCBI Taxonomy" id="296719"/>
    <lineage>
        <taxon>Eukaryota</taxon>
        <taxon>Viridiplantae</taxon>
        <taxon>Streptophyta</taxon>
        <taxon>Embryophyta</taxon>
        <taxon>Tracheophyta</taxon>
        <taxon>Spermatophyta</taxon>
        <taxon>Magnoliopsida</taxon>
        <taxon>Liliopsida</taxon>
        <taxon>Poales</taxon>
        <taxon>Bromeliaceae</taxon>
        <taxon>Bromelioideae</taxon>
        <taxon>Ananas</taxon>
    </lineage>
</organism>
<gene>
    <name evidence="1" type="ORF">CB5_LOCUS31405</name>
</gene>
<proteinExistence type="predicted"/>
<dbReference type="EMBL" id="CAJEUB010000072">
    <property type="protein sequence ID" value="CAD1848194.1"/>
    <property type="molecule type" value="Genomic_DNA"/>
</dbReference>
<dbReference type="Gene3D" id="2.60.120.330">
    <property type="entry name" value="B-lactam Antibiotic, Isopenicillin N Synthase, Chain"/>
    <property type="match status" value="1"/>
</dbReference>
<dbReference type="SUPFAM" id="SSF51197">
    <property type="entry name" value="Clavaminate synthase-like"/>
    <property type="match status" value="1"/>
</dbReference>
<evidence type="ECO:0000313" key="1">
    <source>
        <dbReference type="EMBL" id="CAD1848194.1"/>
    </source>
</evidence>
<name>A0A6V7QY48_ANACO</name>
<protein>
    <recommendedName>
        <fullName evidence="2">Non-haem dioxygenase N-terminal domain-containing protein</fullName>
    </recommendedName>
</protein>
<dbReference type="AlphaFoldDB" id="A0A6V7QY48"/>
<reference evidence="1" key="1">
    <citation type="submission" date="2020-07" db="EMBL/GenBank/DDBJ databases">
        <authorList>
            <person name="Lin J."/>
        </authorList>
    </citation>
    <scope>NUCLEOTIDE SEQUENCE</scope>
</reference>
<dbReference type="InterPro" id="IPR050231">
    <property type="entry name" value="Iron_ascorbate_oxido_reductase"/>
</dbReference>
<sequence>MLVRPVLFSPAPTALALLWRNSLLHNRTLSPYLFNQRGRQRPCRNYDGEALRLRGGAGPRIDFRGLELARPSSPEWAAARSEAAAALRRLGCFEAVYGGVGADLKGPLMARAAPELFALPLGAKTRNASDHPFLGYIGNIPGMAYESLRVADAPDLHSVDKFARLLWPQGNPSFCNIVWTYAKRMQELEQMVERMILESLGLEKYFQSHIESLEYAVRLSEYGVPLDRETKIAMQSHVDPT</sequence>
<evidence type="ECO:0008006" key="2">
    <source>
        <dbReference type="Google" id="ProtNLM"/>
    </source>
</evidence>